<dbReference type="OrthoDB" id="8170117at2759"/>
<dbReference type="PANTHER" id="PTHR22599">
    <property type="entry name" value="MPS ONE BINDER KINASE ACTIVATOR-LIKE MOB"/>
    <property type="match status" value="1"/>
</dbReference>
<dbReference type="EMBL" id="JANBUW010000034">
    <property type="protein sequence ID" value="KAJ2850379.1"/>
    <property type="molecule type" value="Genomic_DNA"/>
</dbReference>
<name>A0A9W8IFT8_9FUNG</name>
<feature type="binding site" evidence="1">
    <location>
        <position position="177"/>
    </location>
    <ligand>
        <name>Zn(2+)</name>
        <dbReference type="ChEBI" id="CHEBI:29105"/>
    </ligand>
</feature>
<proteinExistence type="predicted"/>
<evidence type="ECO:0000313" key="3">
    <source>
        <dbReference type="Proteomes" id="UP001139887"/>
    </source>
</evidence>
<dbReference type="Gene3D" id="1.20.140.30">
    <property type="entry name" value="MOB kinase activator"/>
    <property type="match status" value="1"/>
</dbReference>
<dbReference type="Proteomes" id="UP001139887">
    <property type="component" value="Unassembled WGS sequence"/>
</dbReference>
<protein>
    <submittedName>
        <fullName evidence="2">Mitotic exit network component</fullName>
    </submittedName>
</protein>
<feature type="binding site" evidence="1">
    <location>
        <position position="182"/>
    </location>
    <ligand>
        <name>Zn(2+)</name>
        <dbReference type="ChEBI" id="CHEBI:29105"/>
    </ligand>
</feature>
<reference evidence="2" key="1">
    <citation type="submission" date="2022-07" db="EMBL/GenBank/DDBJ databases">
        <title>Phylogenomic reconstructions and comparative analyses of Kickxellomycotina fungi.</title>
        <authorList>
            <person name="Reynolds N.K."/>
            <person name="Stajich J.E."/>
            <person name="Barry K."/>
            <person name="Grigoriev I.V."/>
            <person name="Crous P."/>
            <person name="Smith M.E."/>
        </authorList>
    </citation>
    <scope>NUCLEOTIDE SEQUENCE</scope>
    <source>
        <strain evidence="2">NRRL 1566</strain>
    </source>
</reference>
<organism evidence="2 3">
    <name type="scientific">Coemansia brasiliensis</name>
    <dbReference type="NCBI Taxonomy" id="2650707"/>
    <lineage>
        <taxon>Eukaryota</taxon>
        <taxon>Fungi</taxon>
        <taxon>Fungi incertae sedis</taxon>
        <taxon>Zoopagomycota</taxon>
        <taxon>Kickxellomycotina</taxon>
        <taxon>Kickxellomycetes</taxon>
        <taxon>Kickxellales</taxon>
        <taxon>Kickxellaceae</taxon>
        <taxon>Coemansia</taxon>
    </lineage>
</organism>
<dbReference type="InterPro" id="IPR005301">
    <property type="entry name" value="MOB_kinase_act_fam"/>
</dbReference>
<keyword evidence="1" id="KW-0479">Metal-binding</keyword>
<dbReference type="Pfam" id="PF03637">
    <property type="entry name" value="Mob1_phocein"/>
    <property type="match status" value="1"/>
</dbReference>
<dbReference type="SMART" id="SM01388">
    <property type="entry name" value="Mob1_phocein"/>
    <property type="match status" value="1"/>
</dbReference>
<accession>A0A9W8IFT8</accession>
<keyword evidence="1" id="KW-0862">Zinc</keyword>
<gene>
    <name evidence="2" type="primary">MOB1</name>
    <name evidence="2" type="ORF">IWW36_001931</name>
</gene>
<feature type="binding site" evidence="1">
    <location>
        <position position="94"/>
    </location>
    <ligand>
        <name>Zn(2+)</name>
        <dbReference type="ChEBI" id="CHEBI:29105"/>
    </ligand>
</feature>
<evidence type="ECO:0000256" key="1">
    <source>
        <dbReference type="PIRSR" id="PIRSR605301-1"/>
    </source>
</evidence>
<sequence>MNFLGLWARGMTSRPNRRAMDSIAINNNADPGRNGVGSVQYQLRQYAESTLGKASLHEAVVLPEGESLDEWIACHVVDFYNHINMLFMSVSHHCTDESCPKMCAGESYNYFWRDGTTYREPTSMPANKYVKLLVKWIDAQLDDTNLFPVELGQPFPPNFKNDIAAQILKRMLRVYAHLYWHHYPQVCQVGLGTMLNTSFTHFVLFVTKYKLVSDTELQAVKDVIKILA</sequence>
<dbReference type="SUPFAM" id="SSF101152">
    <property type="entry name" value="Mob1/phocein"/>
    <property type="match status" value="1"/>
</dbReference>
<feature type="binding site" evidence="1">
    <location>
        <position position="99"/>
    </location>
    <ligand>
        <name>Zn(2+)</name>
        <dbReference type="ChEBI" id="CHEBI:29105"/>
    </ligand>
</feature>
<dbReference type="AlphaFoldDB" id="A0A9W8IFT8"/>
<keyword evidence="3" id="KW-1185">Reference proteome</keyword>
<dbReference type="InterPro" id="IPR036703">
    <property type="entry name" value="MOB_kinase_act_sf"/>
</dbReference>
<comment type="caution">
    <text evidence="2">The sequence shown here is derived from an EMBL/GenBank/DDBJ whole genome shotgun (WGS) entry which is preliminary data.</text>
</comment>
<evidence type="ECO:0000313" key="2">
    <source>
        <dbReference type="EMBL" id="KAJ2850379.1"/>
    </source>
</evidence>